<gene>
    <name evidence="1" type="ORF">L195_g003213</name>
</gene>
<reference evidence="1 2" key="1">
    <citation type="journal article" date="2014" name="Am. J. Bot.">
        <title>Genome assembly and annotation for red clover (Trifolium pratense; Fabaceae).</title>
        <authorList>
            <person name="Istvanek J."/>
            <person name="Jaros M."/>
            <person name="Krenek A."/>
            <person name="Repkova J."/>
        </authorList>
    </citation>
    <scope>NUCLEOTIDE SEQUENCE [LARGE SCALE GENOMIC DNA]</scope>
    <source>
        <strain evidence="2">cv. Tatra</strain>
        <tissue evidence="1">Young leaves</tissue>
    </source>
</reference>
<accession>A0A2K3NUM2</accession>
<dbReference type="EMBL" id="ASHM01001471">
    <property type="protein sequence ID" value="PNY06737.1"/>
    <property type="molecule type" value="Genomic_DNA"/>
</dbReference>
<dbReference type="Proteomes" id="UP000236291">
    <property type="component" value="Unassembled WGS sequence"/>
</dbReference>
<sequence>MDPRISFSNDFVVSKQAIKHENIYREAPVSSDFEFSVKNYSMISADQAFFKGMLLPLSSEGSKKVTLRDELLNDDDSPKWSKSLSRWKERLGLKRSASKKDKNKGDHEFVSRSVANHKGTSFGQGETTVNKDIMLPQELFCEGGVSCKRSQVSSPINSKKVNYPIYLLSYYLNSTSNSKLAIHFILEYPSPTWKQPPDVFFTCLEKENGNDCRWACSTQ</sequence>
<comment type="caution">
    <text evidence="1">The sequence shown here is derived from an EMBL/GenBank/DDBJ whole genome shotgun (WGS) entry which is preliminary data.</text>
</comment>
<organism evidence="1 2">
    <name type="scientific">Trifolium pratense</name>
    <name type="common">Red clover</name>
    <dbReference type="NCBI Taxonomy" id="57577"/>
    <lineage>
        <taxon>Eukaryota</taxon>
        <taxon>Viridiplantae</taxon>
        <taxon>Streptophyta</taxon>
        <taxon>Embryophyta</taxon>
        <taxon>Tracheophyta</taxon>
        <taxon>Spermatophyta</taxon>
        <taxon>Magnoliopsida</taxon>
        <taxon>eudicotyledons</taxon>
        <taxon>Gunneridae</taxon>
        <taxon>Pentapetalae</taxon>
        <taxon>rosids</taxon>
        <taxon>fabids</taxon>
        <taxon>Fabales</taxon>
        <taxon>Fabaceae</taxon>
        <taxon>Papilionoideae</taxon>
        <taxon>50 kb inversion clade</taxon>
        <taxon>NPAAA clade</taxon>
        <taxon>Hologalegina</taxon>
        <taxon>IRL clade</taxon>
        <taxon>Trifolieae</taxon>
        <taxon>Trifolium</taxon>
    </lineage>
</organism>
<protein>
    <submittedName>
        <fullName evidence="1">Uncharacterized protein</fullName>
    </submittedName>
</protein>
<evidence type="ECO:0000313" key="2">
    <source>
        <dbReference type="Proteomes" id="UP000236291"/>
    </source>
</evidence>
<dbReference type="PANTHER" id="PTHR31722:SF79">
    <property type="entry name" value="PLANT PROTEIN MATCH IS: (TAIR:PLANT.1) PROTEIN, PUTATIVE-RELATED"/>
    <property type="match status" value="1"/>
</dbReference>
<evidence type="ECO:0000313" key="1">
    <source>
        <dbReference type="EMBL" id="PNY06737.1"/>
    </source>
</evidence>
<dbReference type="AlphaFoldDB" id="A0A2K3NUM2"/>
<reference evidence="1 2" key="2">
    <citation type="journal article" date="2017" name="Front. Plant Sci.">
        <title>Gene Classification and Mining of Molecular Markers Useful in Red Clover (Trifolium pratense) Breeding.</title>
        <authorList>
            <person name="Istvanek J."/>
            <person name="Dluhosova J."/>
            <person name="Dluhos P."/>
            <person name="Patkova L."/>
            <person name="Nedelnik J."/>
            <person name="Repkova J."/>
        </authorList>
    </citation>
    <scope>NUCLEOTIDE SEQUENCE [LARGE SCALE GENOMIC DNA]</scope>
    <source>
        <strain evidence="2">cv. Tatra</strain>
        <tissue evidence="1">Young leaves</tissue>
    </source>
</reference>
<dbReference type="STRING" id="57577.A0A2K3NUM2"/>
<dbReference type="PANTHER" id="PTHR31722">
    <property type="entry name" value="OS06G0675200 PROTEIN"/>
    <property type="match status" value="1"/>
</dbReference>
<name>A0A2K3NUM2_TRIPR</name>
<proteinExistence type="predicted"/>